<gene>
    <name evidence="1" type="ORF">IE53DRAFT_81367</name>
</gene>
<proteinExistence type="predicted"/>
<keyword evidence="2" id="KW-1185">Reference proteome</keyword>
<organism evidence="1 2">
    <name type="scientific">Violaceomyces palustris</name>
    <dbReference type="NCBI Taxonomy" id="1673888"/>
    <lineage>
        <taxon>Eukaryota</taxon>
        <taxon>Fungi</taxon>
        <taxon>Dikarya</taxon>
        <taxon>Basidiomycota</taxon>
        <taxon>Ustilaginomycotina</taxon>
        <taxon>Ustilaginomycetes</taxon>
        <taxon>Violaceomycetales</taxon>
        <taxon>Violaceomycetaceae</taxon>
        <taxon>Violaceomyces</taxon>
    </lineage>
</organism>
<evidence type="ECO:0000313" key="1">
    <source>
        <dbReference type="EMBL" id="PWN50713.1"/>
    </source>
</evidence>
<dbReference type="EMBL" id="KZ819904">
    <property type="protein sequence ID" value="PWN50713.1"/>
    <property type="molecule type" value="Genomic_DNA"/>
</dbReference>
<protein>
    <submittedName>
        <fullName evidence="1">Uncharacterized protein</fullName>
    </submittedName>
</protein>
<name>A0ACD0NY04_9BASI</name>
<reference evidence="1 2" key="1">
    <citation type="journal article" date="2018" name="Mol. Biol. Evol.">
        <title>Broad Genomic Sampling Reveals a Smut Pathogenic Ancestry of the Fungal Clade Ustilaginomycotina.</title>
        <authorList>
            <person name="Kijpornyongpan T."/>
            <person name="Mondo S.J."/>
            <person name="Barry K."/>
            <person name="Sandor L."/>
            <person name="Lee J."/>
            <person name="Lipzen A."/>
            <person name="Pangilinan J."/>
            <person name="LaButti K."/>
            <person name="Hainaut M."/>
            <person name="Henrissat B."/>
            <person name="Grigoriev I.V."/>
            <person name="Spatafora J.W."/>
            <person name="Aime M.C."/>
        </authorList>
    </citation>
    <scope>NUCLEOTIDE SEQUENCE [LARGE SCALE GENOMIC DNA]</scope>
    <source>
        <strain evidence="1 2">SA 807</strain>
    </source>
</reference>
<dbReference type="Proteomes" id="UP000245626">
    <property type="component" value="Unassembled WGS sequence"/>
</dbReference>
<sequence length="660" mass="72876">MAQPMSRPAVGRPRAVRTGIPASRSGDRLHLGESSINTLKAKVPRVPSGNLAGKSKADPRSAPTRAALSDVSNRGDPVKASTYDAGHSKPGIHSRAPSVTRHEAKSRPINGSTTARRETKVRPSGAVTTVSNTNSIPDGLAAIAAGYGASSKAAPSQGLSAPARRVRGSTHDGASVPSQTYSQGDDADMEDMDRTATILDHTLNAEEIAATNRADDADSDLDKLAEIAGSDTEDDAEMYDDEDDEQNRYQGDGRGGAEEEMSEDSTASSYDDRHPSHRGAWADSERLSAEPRPESVTSAESDNFELNIDPECVVSLHPELEEAAQRKVALICARYEENVLKPRGLRAQAEREQMASRGEIPPEMAAQDDELALMGLDPEEVRDTSMVAEYASEIFTYMLRCEKETMANPNYMDFQNEIQWHMRSTLVDWLLQVHMRYHLLPETLWIAINIVDRFLSVRVVSLAKLQLVGVTAMFIAAKYEEIIAPSVEEFVFMTENGYSKEEILKGERIILSTLDFNVSTYCSPYSWVRRISKADDYDIQTRTLSKFLMEVTLIDHRFLRARPSLIAAVGMFLAKKMLGGEWDDAFVYHSNFTEEQLVPGANLLLEKLLDPAFEEQFVCRKYANKKFLKASVFARDWAHRNHRALMAAAAAAAARAEGQQ</sequence>
<accession>A0ACD0NY04</accession>
<evidence type="ECO:0000313" key="2">
    <source>
        <dbReference type="Proteomes" id="UP000245626"/>
    </source>
</evidence>